<name>A0ACB9CMU4_ARCLA</name>
<gene>
    <name evidence="1" type="ORF">L6452_14997</name>
</gene>
<reference evidence="2" key="1">
    <citation type="journal article" date="2022" name="Mol. Ecol. Resour.">
        <title>The genomes of chicory, endive, great burdock and yacon provide insights into Asteraceae palaeo-polyploidization history and plant inulin production.</title>
        <authorList>
            <person name="Fan W."/>
            <person name="Wang S."/>
            <person name="Wang H."/>
            <person name="Wang A."/>
            <person name="Jiang F."/>
            <person name="Liu H."/>
            <person name="Zhao H."/>
            <person name="Xu D."/>
            <person name="Zhang Y."/>
        </authorList>
    </citation>
    <scope>NUCLEOTIDE SEQUENCE [LARGE SCALE GENOMIC DNA]</scope>
    <source>
        <strain evidence="2">cv. Niubang</strain>
    </source>
</reference>
<reference evidence="1 2" key="2">
    <citation type="journal article" date="2022" name="Mol. Ecol. Resour.">
        <title>The genomes of chicory, endive, great burdock and yacon provide insights into Asteraceae paleo-polyploidization history and plant inulin production.</title>
        <authorList>
            <person name="Fan W."/>
            <person name="Wang S."/>
            <person name="Wang H."/>
            <person name="Wang A."/>
            <person name="Jiang F."/>
            <person name="Liu H."/>
            <person name="Zhao H."/>
            <person name="Xu D."/>
            <person name="Zhang Y."/>
        </authorList>
    </citation>
    <scope>NUCLEOTIDE SEQUENCE [LARGE SCALE GENOMIC DNA]</scope>
    <source>
        <strain evidence="2">cv. Niubang</strain>
    </source>
</reference>
<organism evidence="1 2">
    <name type="scientific">Arctium lappa</name>
    <name type="common">Greater burdock</name>
    <name type="synonym">Lappa major</name>
    <dbReference type="NCBI Taxonomy" id="4217"/>
    <lineage>
        <taxon>Eukaryota</taxon>
        <taxon>Viridiplantae</taxon>
        <taxon>Streptophyta</taxon>
        <taxon>Embryophyta</taxon>
        <taxon>Tracheophyta</taxon>
        <taxon>Spermatophyta</taxon>
        <taxon>Magnoliopsida</taxon>
        <taxon>eudicotyledons</taxon>
        <taxon>Gunneridae</taxon>
        <taxon>Pentapetalae</taxon>
        <taxon>asterids</taxon>
        <taxon>campanulids</taxon>
        <taxon>Asterales</taxon>
        <taxon>Asteraceae</taxon>
        <taxon>Carduoideae</taxon>
        <taxon>Cardueae</taxon>
        <taxon>Arctiinae</taxon>
        <taxon>Arctium</taxon>
    </lineage>
</organism>
<protein>
    <submittedName>
        <fullName evidence="1">Uncharacterized protein</fullName>
    </submittedName>
</protein>
<sequence>MSPTIACSSSKTPHHHRLIDLFSPLHRLLHHHPLNHPNPTIFPRDRPPPTCLNLFGKIELEESSVTVTMGVGMKRLRMWWQWMVVSWWPKNPTTLVKICGHQLPEFNQWERSDTVSISSLESSSFQYCS</sequence>
<dbReference type="Proteomes" id="UP001055879">
    <property type="component" value="Linkage Group LG04"/>
</dbReference>
<evidence type="ECO:0000313" key="2">
    <source>
        <dbReference type="Proteomes" id="UP001055879"/>
    </source>
</evidence>
<dbReference type="EMBL" id="CM042050">
    <property type="protein sequence ID" value="KAI3735498.1"/>
    <property type="molecule type" value="Genomic_DNA"/>
</dbReference>
<keyword evidence="2" id="KW-1185">Reference proteome</keyword>
<comment type="caution">
    <text evidence="1">The sequence shown here is derived from an EMBL/GenBank/DDBJ whole genome shotgun (WGS) entry which is preliminary data.</text>
</comment>
<evidence type="ECO:0000313" key="1">
    <source>
        <dbReference type="EMBL" id="KAI3735498.1"/>
    </source>
</evidence>
<accession>A0ACB9CMU4</accession>
<proteinExistence type="predicted"/>